<feature type="domain" description="HNH" evidence="2">
    <location>
        <begin position="32"/>
        <end position="79"/>
    </location>
</feature>
<dbReference type="Gene3D" id="1.10.30.50">
    <property type="match status" value="1"/>
</dbReference>
<evidence type="ECO:0000313" key="4">
    <source>
        <dbReference type="Proteomes" id="UP000298763"/>
    </source>
</evidence>
<name>A0ABX5UP92_9BURK</name>
<sequence>MRPVRRNVSPAGDYNPYASARPDLISRIGKYCSYCERPMLANLAVEHIQPKGLPAYAALEYTWHNFLLGCINCNSTKKDKDVVLSAHLLPDRDNTAYAYDYTPDGKVAPSAQATALGLYNKAFRTLRLTGLHKRICKALDENGKQVAVDRVSQRIEIWGQAEEAKADLANNDTDILRKYIAKLARESGFFSIWMTVFANDIDMRQRLIDSFPGTRESGCFDPVTTQPVTPSPNHDKLADGGKL</sequence>
<keyword evidence="3" id="KW-0255">Endonuclease</keyword>
<keyword evidence="3" id="KW-0378">Hydrolase</keyword>
<accession>A0ABX5UP92</accession>
<dbReference type="Pfam" id="PF01844">
    <property type="entry name" value="HNH"/>
    <property type="match status" value="1"/>
</dbReference>
<feature type="region of interest" description="Disordered" evidence="1">
    <location>
        <begin position="218"/>
        <end position="243"/>
    </location>
</feature>
<keyword evidence="3" id="KW-0540">Nuclease</keyword>
<dbReference type="RefSeq" id="WP_137316034.1">
    <property type="nucleotide sequence ID" value="NZ_JACHXS010000013.1"/>
</dbReference>
<proteinExistence type="predicted"/>
<feature type="compositionally biased region" description="Basic and acidic residues" evidence="1">
    <location>
        <begin position="233"/>
        <end position="243"/>
    </location>
</feature>
<dbReference type="Proteomes" id="UP000298763">
    <property type="component" value="Chromosome"/>
</dbReference>
<evidence type="ECO:0000256" key="1">
    <source>
        <dbReference type="SAM" id="MobiDB-lite"/>
    </source>
</evidence>
<gene>
    <name evidence="3" type="ORF">FCL38_24550</name>
</gene>
<feature type="compositionally biased region" description="Polar residues" evidence="1">
    <location>
        <begin position="223"/>
        <end position="232"/>
    </location>
</feature>
<dbReference type="GO" id="GO:0004519">
    <property type="term" value="F:endonuclease activity"/>
    <property type="evidence" value="ECO:0007669"/>
    <property type="project" value="UniProtKB-KW"/>
</dbReference>
<organism evidence="3 4">
    <name type="scientific">Pseudoduganella umbonata</name>
    <dbReference type="NCBI Taxonomy" id="864828"/>
    <lineage>
        <taxon>Bacteria</taxon>
        <taxon>Pseudomonadati</taxon>
        <taxon>Pseudomonadota</taxon>
        <taxon>Betaproteobacteria</taxon>
        <taxon>Burkholderiales</taxon>
        <taxon>Oxalobacteraceae</taxon>
        <taxon>Telluria group</taxon>
        <taxon>Pseudoduganella</taxon>
    </lineage>
</organism>
<protein>
    <submittedName>
        <fullName evidence="3">HNH endonuclease</fullName>
    </submittedName>
</protein>
<dbReference type="InterPro" id="IPR002711">
    <property type="entry name" value="HNH"/>
</dbReference>
<dbReference type="EMBL" id="CP040017">
    <property type="protein sequence ID" value="QCP13243.1"/>
    <property type="molecule type" value="Genomic_DNA"/>
</dbReference>
<evidence type="ECO:0000313" key="3">
    <source>
        <dbReference type="EMBL" id="QCP13243.1"/>
    </source>
</evidence>
<reference evidence="3 4" key="1">
    <citation type="submission" date="2019-05" db="EMBL/GenBank/DDBJ databases">
        <title>Draft Genome Sequences of Six Type Strains of the Genus Massilia.</title>
        <authorList>
            <person name="Miess H."/>
            <person name="Frediansyhah A."/>
            <person name="Gross H."/>
        </authorList>
    </citation>
    <scope>NUCLEOTIDE SEQUENCE [LARGE SCALE GENOMIC DNA]</scope>
    <source>
        <strain evidence="3 4">DSMZ 26121</strain>
    </source>
</reference>
<keyword evidence="4" id="KW-1185">Reference proteome</keyword>
<evidence type="ECO:0000259" key="2">
    <source>
        <dbReference type="Pfam" id="PF01844"/>
    </source>
</evidence>